<dbReference type="Gene3D" id="1.10.10.10">
    <property type="entry name" value="Winged helix-like DNA-binding domain superfamily/Winged helix DNA-binding domain"/>
    <property type="match status" value="1"/>
</dbReference>
<dbReference type="EMBL" id="SRRZ01000013">
    <property type="protein sequence ID" value="NQE33363.1"/>
    <property type="molecule type" value="Genomic_DNA"/>
</dbReference>
<protein>
    <recommendedName>
        <fullName evidence="3">DUF433 domain-containing protein</fullName>
    </recommendedName>
</protein>
<evidence type="ECO:0000313" key="2">
    <source>
        <dbReference type="Proteomes" id="UP000702425"/>
    </source>
</evidence>
<dbReference type="RefSeq" id="WP_172186039.1">
    <property type="nucleotide sequence ID" value="NZ_CAWPPK010000035.1"/>
</dbReference>
<name>A0ABX2CTW3_9CYAN</name>
<dbReference type="InterPro" id="IPR009057">
    <property type="entry name" value="Homeodomain-like_sf"/>
</dbReference>
<evidence type="ECO:0008006" key="3">
    <source>
        <dbReference type="Google" id="ProtNLM"/>
    </source>
</evidence>
<accession>A0ABX2CTW3</accession>
<dbReference type="InterPro" id="IPR036388">
    <property type="entry name" value="WH-like_DNA-bd_sf"/>
</dbReference>
<dbReference type="Proteomes" id="UP000702425">
    <property type="component" value="Unassembled WGS sequence"/>
</dbReference>
<dbReference type="PANTHER" id="PTHR34849">
    <property type="entry name" value="SSL5025 PROTEIN"/>
    <property type="match status" value="1"/>
</dbReference>
<reference evidence="1 2" key="1">
    <citation type="journal article" date="2020" name="Sci. Rep.">
        <title>A novel cyanobacterial geosmin producer, revising GeoA distribution and dispersion patterns in Bacteria.</title>
        <authorList>
            <person name="Churro C."/>
            <person name="Semedo-Aguiar A.P."/>
            <person name="Silva A.D."/>
            <person name="Pereira-Leal J.B."/>
            <person name="Leite R.B."/>
        </authorList>
    </citation>
    <scope>NUCLEOTIDE SEQUENCE [LARGE SCALE GENOMIC DNA]</scope>
    <source>
        <strain evidence="1 2">IPMA8</strain>
    </source>
</reference>
<dbReference type="SUPFAM" id="SSF46689">
    <property type="entry name" value="Homeodomain-like"/>
    <property type="match status" value="1"/>
</dbReference>
<gene>
    <name evidence="1" type="ORF">E5S67_01082</name>
</gene>
<evidence type="ECO:0000313" key="1">
    <source>
        <dbReference type="EMBL" id="NQE33363.1"/>
    </source>
</evidence>
<dbReference type="InterPro" id="IPR007367">
    <property type="entry name" value="DUF433"/>
</dbReference>
<proteinExistence type="predicted"/>
<comment type="caution">
    <text evidence="1">The sequence shown here is derived from an EMBL/GenBank/DDBJ whole genome shotgun (WGS) entry which is preliminary data.</text>
</comment>
<organism evidence="1 2">
    <name type="scientific">Microcoleus asticus IPMA8</name>
    <dbReference type="NCBI Taxonomy" id="2563858"/>
    <lineage>
        <taxon>Bacteria</taxon>
        <taxon>Bacillati</taxon>
        <taxon>Cyanobacteriota</taxon>
        <taxon>Cyanophyceae</taxon>
        <taxon>Oscillatoriophycideae</taxon>
        <taxon>Oscillatoriales</taxon>
        <taxon>Microcoleaceae</taxon>
        <taxon>Microcoleus</taxon>
        <taxon>Microcoleus asticus</taxon>
    </lineage>
</organism>
<keyword evidence="2" id="KW-1185">Reference proteome</keyword>
<dbReference type="Pfam" id="PF04255">
    <property type="entry name" value="DUF433"/>
    <property type="match status" value="1"/>
</dbReference>
<dbReference type="PANTHER" id="PTHR34849:SF1">
    <property type="entry name" value="SLR0770 PROTEIN"/>
    <property type="match status" value="1"/>
</dbReference>
<sequence>MTTAVDIGTLIVSTPGTCGGSPRIAGTRITVENIAIDFNAGLTPEQISDEKPHLTLAQSYVALACYYANKDKIDAEIAAENAEWERLESEYTTKIKPLQ</sequence>